<dbReference type="PATRIC" id="fig|1036673.3.peg.2447"/>
<dbReference type="AlphaFoldDB" id="F8F8A2"/>
<protein>
    <submittedName>
        <fullName evidence="1">Uncharacterized protein</fullName>
    </submittedName>
</protein>
<dbReference type="RefSeq" id="WP_013916410.1">
    <property type="nucleotide sequence ID" value="NC_015690.1"/>
</dbReference>
<sequence>MYRLDSDLKLRIAAACEVDVMVLRGEERIDAGQVTEVDADCVEINHVPYRKALYTFWDVTLWGGSNELPALQETHISY</sequence>
<organism evidence="1 2">
    <name type="scientific">Paenibacillus mucilaginosus (strain KNP414)</name>
    <dbReference type="NCBI Taxonomy" id="1036673"/>
    <lineage>
        <taxon>Bacteria</taxon>
        <taxon>Bacillati</taxon>
        <taxon>Bacillota</taxon>
        <taxon>Bacilli</taxon>
        <taxon>Bacillales</taxon>
        <taxon>Paenibacillaceae</taxon>
        <taxon>Paenibacillus</taxon>
    </lineage>
</organism>
<dbReference type="Proteomes" id="UP000006620">
    <property type="component" value="Chromosome"/>
</dbReference>
<evidence type="ECO:0000313" key="2">
    <source>
        <dbReference type="Proteomes" id="UP000006620"/>
    </source>
</evidence>
<name>F8F8A2_PAEMK</name>
<reference evidence="2" key="1">
    <citation type="submission" date="2011-06" db="EMBL/GenBank/DDBJ databases">
        <title>Complete genome sequence of Paenibacillus mucilaginosus KNP414.</title>
        <authorList>
            <person name="Wang J."/>
            <person name="Hu S."/>
            <person name="Hu X."/>
            <person name="Zhang B."/>
            <person name="Dong D."/>
            <person name="Zhang S."/>
            <person name="Zhao K."/>
            <person name="Wu D."/>
        </authorList>
    </citation>
    <scope>NUCLEOTIDE SEQUENCE [LARGE SCALE GENOMIC DNA]</scope>
    <source>
        <strain evidence="2">KNP414</strain>
    </source>
</reference>
<accession>F8F8A2</accession>
<reference evidence="1 2" key="2">
    <citation type="journal article" date="2013" name="Genome Announc.">
        <title>Genome Sequence of Growth-Improving Paenibacillus mucilaginosus Strain KNP414.</title>
        <authorList>
            <person name="Lu J.J."/>
            <person name="Wang J.F."/>
            <person name="Hu X.F."/>
        </authorList>
    </citation>
    <scope>NUCLEOTIDE SEQUENCE [LARGE SCALE GENOMIC DNA]</scope>
    <source>
        <strain evidence="1 2">KNP414</strain>
    </source>
</reference>
<gene>
    <name evidence="1" type="ordered locus">KNP414_02688</name>
</gene>
<evidence type="ECO:0000313" key="1">
    <source>
        <dbReference type="EMBL" id="AEI41249.1"/>
    </source>
</evidence>
<dbReference type="HOGENOM" id="CLU_2618681_0_0_9"/>
<dbReference type="EMBL" id="CP002869">
    <property type="protein sequence ID" value="AEI41249.1"/>
    <property type="molecule type" value="Genomic_DNA"/>
</dbReference>
<proteinExistence type="predicted"/>
<dbReference type="KEGG" id="pms:KNP414_02688"/>